<keyword evidence="1" id="KW-0732">Signal</keyword>
<sequence length="156" mass="17391">MIKPVVLLAVVVLLVFSDRDPFKCVEDGKCPPGSTCINGTCYGRVDCPQVLMPQLKSGCTMTLEPDENDCPMPKIVCDKELQRCGDIYCERGYACNPDTNTCVMRWDCPMFNVDVNDKCTKMVLDDNDCFTPVDICEQSGTIRQKRAAATKRSTED</sequence>
<gene>
    <name evidence="2" type="ORF">DICVIV_01350</name>
</gene>
<proteinExistence type="predicted"/>
<feature type="chain" id="PRO_5002336316" evidence="1">
    <location>
        <begin position="18"/>
        <end position="156"/>
    </location>
</feature>
<dbReference type="AlphaFoldDB" id="A0A0D8Y933"/>
<keyword evidence="3" id="KW-1185">Reference proteome</keyword>
<organism evidence="2 3">
    <name type="scientific">Dictyocaulus viviparus</name>
    <name type="common">Bovine lungworm</name>
    <dbReference type="NCBI Taxonomy" id="29172"/>
    <lineage>
        <taxon>Eukaryota</taxon>
        <taxon>Metazoa</taxon>
        <taxon>Ecdysozoa</taxon>
        <taxon>Nematoda</taxon>
        <taxon>Chromadorea</taxon>
        <taxon>Rhabditida</taxon>
        <taxon>Rhabditina</taxon>
        <taxon>Rhabditomorpha</taxon>
        <taxon>Strongyloidea</taxon>
        <taxon>Metastrongylidae</taxon>
        <taxon>Dictyocaulus</taxon>
    </lineage>
</organism>
<dbReference type="Proteomes" id="UP000053766">
    <property type="component" value="Unassembled WGS sequence"/>
</dbReference>
<dbReference type="OrthoDB" id="5788516at2759"/>
<dbReference type="STRING" id="29172.A0A0D8Y933"/>
<name>A0A0D8Y933_DICVI</name>
<dbReference type="EMBL" id="KN716164">
    <property type="protein sequence ID" value="KJH52504.1"/>
    <property type="molecule type" value="Genomic_DNA"/>
</dbReference>
<evidence type="ECO:0000313" key="2">
    <source>
        <dbReference type="EMBL" id="KJH52504.1"/>
    </source>
</evidence>
<accession>A0A0D8Y933</accession>
<reference evidence="2 3" key="1">
    <citation type="submission" date="2013-11" db="EMBL/GenBank/DDBJ databases">
        <title>Draft genome of the bovine lungworm Dictyocaulus viviparus.</title>
        <authorList>
            <person name="Mitreva M."/>
        </authorList>
    </citation>
    <scope>NUCLEOTIDE SEQUENCE [LARGE SCALE GENOMIC DNA]</scope>
    <source>
        <strain evidence="2 3">HannoverDv2000</strain>
    </source>
</reference>
<evidence type="ECO:0000256" key="1">
    <source>
        <dbReference type="SAM" id="SignalP"/>
    </source>
</evidence>
<protein>
    <submittedName>
        <fullName evidence="2">Uncharacterized protein</fullName>
    </submittedName>
</protein>
<feature type="signal peptide" evidence="1">
    <location>
        <begin position="1"/>
        <end position="17"/>
    </location>
</feature>
<evidence type="ECO:0000313" key="3">
    <source>
        <dbReference type="Proteomes" id="UP000053766"/>
    </source>
</evidence>
<reference evidence="3" key="2">
    <citation type="journal article" date="2016" name="Sci. Rep.">
        <title>Dictyocaulus viviparus genome, variome and transcriptome elucidate lungworm biology and support future intervention.</title>
        <authorList>
            <person name="McNulty S.N."/>
            <person name="Strube C."/>
            <person name="Rosa B.A."/>
            <person name="Martin J.C."/>
            <person name="Tyagi R."/>
            <person name="Choi Y.J."/>
            <person name="Wang Q."/>
            <person name="Hallsworth Pepin K."/>
            <person name="Zhang X."/>
            <person name="Ozersky P."/>
            <person name="Wilson R.K."/>
            <person name="Sternberg P.W."/>
            <person name="Gasser R.B."/>
            <person name="Mitreva M."/>
        </authorList>
    </citation>
    <scope>NUCLEOTIDE SEQUENCE [LARGE SCALE GENOMIC DNA]</scope>
    <source>
        <strain evidence="3">HannoverDv2000</strain>
    </source>
</reference>